<evidence type="ECO:0000313" key="2">
    <source>
        <dbReference type="WBParaSite" id="PTRK_0001651100.1"/>
    </source>
</evidence>
<name>A0A0N5A4F3_PARTI</name>
<reference evidence="2" key="1">
    <citation type="submission" date="2017-02" db="UniProtKB">
        <authorList>
            <consortium name="WormBaseParasite"/>
        </authorList>
    </citation>
    <scope>IDENTIFICATION</scope>
</reference>
<protein>
    <submittedName>
        <fullName evidence="2">Peroxisomal biogenesis factor</fullName>
    </submittedName>
</protein>
<dbReference type="Proteomes" id="UP000038045">
    <property type="component" value="Unplaced"/>
</dbReference>
<evidence type="ECO:0000313" key="1">
    <source>
        <dbReference type="Proteomes" id="UP000038045"/>
    </source>
</evidence>
<sequence length="305" mass="35973">MDIINVSEQFYKYYHYKLFKNALDHLKDNEIINNSEIMSKLTFIRKNIKNEEYTQLITLERIYEVKPYLVRCTRKKINLILKHLFIDIVVGTIIIMQQINPSGLISKSLCNLLLTHVIVDNLDNNITNFNYLTEYIGTEIKFSLYEGCSRIVSQLHLPTKCDDNYMDRFVAIFAIGSYNYVSYLLKNKAKNYYELVEKDLKIRSFEFPIFSAKQYAECIINREDLYKSQDKIELNEVMVNALNGMVILAHQIEMKIDYKKPILGDKNTINHFIEYNFALILNIIAFVLSRSMEDEKRVCLLNNIF</sequence>
<organism evidence="1 2">
    <name type="scientific">Parastrongyloides trichosuri</name>
    <name type="common">Possum-specific nematode worm</name>
    <dbReference type="NCBI Taxonomy" id="131310"/>
    <lineage>
        <taxon>Eukaryota</taxon>
        <taxon>Metazoa</taxon>
        <taxon>Ecdysozoa</taxon>
        <taxon>Nematoda</taxon>
        <taxon>Chromadorea</taxon>
        <taxon>Rhabditida</taxon>
        <taxon>Tylenchina</taxon>
        <taxon>Panagrolaimomorpha</taxon>
        <taxon>Strongyloidoidea</taxon>
        <taxon>Strongyloididae</taxon>
        <taxon>Parastrongyloides</taxon>
    </lineage>
</organism>
<dbReference type="AlphaFoldDB" id="A0A0N5A4F3"/>
<keyword evidence="1" id="KW-1185">Reference proteome</keyword>
<proteinExistence type="predicted"/>
<accession>A0A0N5A4F3</accession>
<dbReference type="WBParaSite" id="PTRK_0001651100.1">
    <property type="protein sequence ID" value="PTRK_0001651100.1"/>
    <property type="gene ID" value="PTRK_0001651100"/>
</dbReference>